<evidence type="ECO:0000313" key="2">
    <source>
        <dbReference type="Proteomes" id="UP000187406"/>
    </source>
</evidence>
<feature type="non-terminal residue" evidence="1">
    <location>
        <position position="1"/>
    </location>
</feature>
<sequence>AGKEVLIKVVAQFFPTYSMSVFKLPVSLCDELNSIMSNFWWHWLSWGKLCKSKYRGGLGFRDLQAFKLAKQG</sequence>
<organism evidence="1 2">
    <name type="scientific">Cephalotus follicularis</name>
    <name type="common">Albany pitcher plant</name>
    <dbReference type="NCBI Taxonomy" id="3775"/>
    <lineage>
        <taxon>Eukaryota</taxon>
        <taxon>Viridiplantae</taxon>
        <taxon>Streptophyta</taxon>
        <taxon>Embryophyta</taxon>
        <taxon>Tracheophyta</taxon>
        <taxon>Spermatophyta</taxon>
        <taxon>Magnoliopsida</taxon>
        <taxon>eudicotyledons</taxon>
        <taxon>Gunneridae</taxon>
        <taxon>Pentapetalae</taxon>
        <taxon>rosids</taxon>
        <taxon>fabids</taxon>
        <taxon>Oxalidales</taxon>
        <taxon>Cephalotaceae</taxon>
        <taxon>Cephalotus</taxon>
    </lineage>
</organism>
<dbReference type="AlphaFoldDB" id="A0A1Q3C9V8"/>
<reference evidence="2" key="1">
    <citation type="submission" date="2016-04" db="EMBL/GenBank/DDBJ databases">
        <title>Cephalotus genome sequencing.</title>
        <authorList>
            <person name="Fukushima K."/>
            <person name="Hasebe M."/>
            <person name="Fang X."/>
        </authorList>
    </citation>
    <scope>NUCLEOTIDE SEQUENCE [LARGE SCALE GENOMIC DNA]</scope>
    <source>
        <strain evidence="2">cv. St1</strain>
    </source>
</reference>
<keyword evidence="2" id="KW-1185">Reference proteome</keyword>
<dbReference type="EMBL" id="BDDD01001539">
    <property type="protein sequence ID" value="GAV76861.1"/>
    <property type="molecule type" value="Genomic_DNA"/>
</dbReference>
<dbReference type="InParanoid" id="A0A1Q3C9V8"/>
<dbReference type="Proteomes" id="UP000187406">
    <property type="component" value="Unassembled WGS sequence"/>
</dbReference>
<protein>
    <submittedName>
        <fullName evidence="1">Uncharacterized protein</fullName>
    </submittedName>
</protein>
<accession>A0A1Q3C9V8</accession>
<gene>
    <name evidence="1" type="ORF">CFOL_v3_20334</name>
</gene>
<dbReference type="PANTHER" id="PTHR33116:SF86">
    <property type="entry name" value="REVERSE TRANSCRIPTASE DOMAIN-CONTAINING PROTEIN"/>
    <property type="match status" value="1"/>
</dbReference>
<proteinExistence type="predicted"/>
<comment type="caution">
    <text evidence="1">The sequence shown here is derived from an EMBL/GenBank/DDBJ whole genome shotgun (WGS) entry which is preliminary data.</text>
</comment>
<name>A0A1Q3C9V8_CEPFO</name>
<evidence type="ECO:0000313" key="1">
    <source>
        <dbReference type="EMBL" id="GAV76861.1"/>
    </source>
</evidence>
<dbReference type="PANTHER" id="PTHR33116">
    <property type="entry name" value="REVERSE TRANSCRIPTASE ZINC-BINDING DOMAIN-CONTAINING PROTEIN-RELATED-RELATED"/>
    <property type="match status" value="1"/>
</dbReference>
<dbReference type="OrthoDB" id="1741891at2759"/>